<gene>
    <name evidence="4" type="ORF">GCM10011419_07450</name>
</gene>
<proteinExistence type="predicted"/>
<dbReference type="Proteomes" id="UP000662678">
    <property type="component" value="Unassembled WGS sequence"/>
</dbReference>
<feature type="domain" description="HD" evidence="3">
    <location>
        <begin position="11"/>
        <end position="174"/>
    </location>
</feature>
<keyword evidence="1" id="KW-0479">Metal-binding</keyword>
<dbReference type="GO" id="GO:0016787">
    <property type="term" value="F:hydrolase activity"/>
    <property type="evidence" value="ECO:0007669"/>
    <property type="project" value="UniProtKB-KW"/>
</dbReference>
<organism evidence="4 5">
    <name type="scientific">Vogesella fluminis</name>
    <dbReference type="NCBI Taxonomy" id="1069161"/>
    <lineage>
        <taxon>Bacteria</taxon>
        <taxon>Pseudomonadati</taxon>
        <taxon>Pseudomonadota</taxon>
        <taxon>Betaproteobacteria</taxon>
        <taxon>Neisseriales</taxon>
        <taxon>Chromobacteriaceae</taxon>
        <taxon>Vogesella</taxon>
    </lineage>
</organism>
<keyword evidence="5" id="KW-1185">Reference proteome</keyword>
<reference evidence="5" key="1">
    <citation type="journal article" date="2019" name="Int. J. Syst. Evol. Microbiol.">
        <title>The Global Catalogue of Microorganisms (GCM) 10K type strain sequencing project: providing services to taxonomists for standard genome sequencing and annotation.</title>
        <authorList>
            <consortium name="The Broad Institute Genomics Platform"/>
            <consortium name="The Broad Institute Genome Sequencing Center for Infectious Disease"/>
            <person name="Wu L."/>
            <person name="Ma J."/>
        </authorList>
    </citation>
    <scope>NUCLEOTIDE SEQUENCE [LARGE SCALE GENOMIC DNA]</scope>
    <source>
        <strain evidence="5">KCTC 23713</strain>
    </source>
</reference>
<dbReference type="EMBL" id="BMYP01000007">
    <property type="protein sequence ID" value="GHD73152.1"/>
    <property type="molecule type" value="Genomic_DNA"/>
</dbReference>
<evidence type="ECO:0000313" key="4">
    <source>
        <dbReference type="EMBL" id="GHD73152.1"/>
    </source>
</evidence>
<keyword evidence="2 4" id="KW-0378">Hydrolase</keyword>
<evidence type="ECO:0000259" key="3">
    <source>
        <dbReference type="Pfam" id="PF13023"/>
    </source>
</evidence>
<dbReference type="PANTHER" id="PTHR11845">
    <property type="entry name" value="5'-DEOXYNUCLEOTIDASE HDDC2"/>
    <property type="match status" value="1"/>
</dbReference>
<name>A0ABQ3H6I1_9NEIS</name>
<dbReference type="PANTHER" id="PTHR11845:SF13">
    <property type="entry name" value="5'-DEOXYNUCLEOTIDASE HDDC2"/>
    <property type="match status" value="1"/>
</dbReference>
<evidence type="ECO:0000256" key="2">
    <source>
        <dbReference type="ARBA" id="ARBA00022801"/>
    </source>
</evidence>
<evidence type="ECO:0000313" key="5">
    <source>
        <dbReference type="Proteomes" id="UP000662678"/>
    </source>
</evidence>
<evidence type="ECO:0000256" key="1">
    <source>
        <dbReference type="ARBA" id="ARBA00022723"/>
    </source>
</evidence>
<dbReference type="Gene3D" id="1.10.3210.10">
    <property type="entry name" value="Hypothetical protein af1432"/>
    <property type="match status" value="1"/>
</dbReference>
<dbReference type="RefSeq" id="WP_189352310.1">
    <property type="nucleotide sequence ID" value="NZ_BMYP01000007.1"/>
</dbReference>
<dbReference type="InterPro" id="IPR006674">
    <property type="entry name" value="HD_domain"/>
</dbReference>
<comment type="caution">
    <text evidence="4">The sequence shown here is derived from an EMBL/GenBank/DDBJ whole genome shotgun (WGS) entry which is preliminary data.</text>
</comment>
<protein>
    <submittedName>
        <fullName evidence="4">Hydrolase</fullName>
    </submittedName>
</protein>
<dbReference type="Pfam" id="PF13023">
    <property type="entry name" value="HD_3"/>
    <property type="match status" value="1"/>
</dbReference>
<dbReference type="InterPro" id="IPR039356">
    <property type="entry name" value="YfbR/HDDC2"/>
</dbReference>
<dbReference type="SUPFAM" id="SSF109604">
    <property type="entry name" value="HD-domain/PDEase-like"/>
    <property type="match status" value="1"/>
</dbReference>
<sequence length="193" mass="21432">MQQIIDFILELDKLKGITRKTRPLGLERQENSAEHSWQIAMLAASLAPYAAGPVKISHVVAMLLVHDIGEIDTGDTIVYAEDGWEERKAAELAAVTRIFGLLPATQAQYFMALWQEFEAGETAEARFANAADRAMPVLLNLANNGQSWRENGISHERVVQRIGPPIRSGCPALWDYLVERLAHAQQQGWFGAP</sequence>
<accession>A0ABQ3H6I1</accession>